<feature type="transmembrane region" description="Helical" evidence="1">
    <location>
        <begin position="16"/>
        <end position="34"/>
    </location>
</feature>
<keyword evidence="1" id="KW-0812">Transmembrane</keyword>
<keyword evidence="4" id="KW-1185">Reference proteome</keyword>
<dbReference type="PROSITE" id="PS51257">
    <property type="entry name" value="PROKAR_LIPOPROTEIN"/>
    <property type="match status" value="1"/>
</dbReference>
<dbReference type="Proteomes" id="UP000660024">
    <property type="component" value="Unassembled WGS sequence"/>
</dbReference>
<comment type="caution">
    <text evidence="3">The sequence shown here is derived from an EMBL/GenBank/DDBJ whole genome shotgun (WGS) entry which is preliminary data.</text>
</comment>
<organism evidence="3 4">
    <name type="scientific">Pedobacter segetis</name>
    <dbReference type="NCBI Taxonomy" id="2793069"/>
    <lineage>
        <taxon>Bacteria</taxon>
        <taxon>Pseudomonadati</taxon>
        <taxon>Bacteroidota</taxon>
        <taxon>Sphingobacteriia</taxon>
        <taxon>Sphingobacteriales</taxon>
        <taxon>Sphingobacteriaceae</taxon>
        <taxon>Pedobacter</taxon>
    </lineage>
</organism>
<dbReference type="EMBL" id="JAEHFY010000008">
    <property type="protein sequence ID" value="MBK0382781.1"/>
    <property type="molecule type" value="Genomic_DNA"/>
</dbReference>
<sequence>MIKIGASVNNAFHQKIFFFCLFAVVISSSGCAILNKNRVTKNRGIPKADFDLPIIVYPTKVENTKTMIVFLSGDGGWLTFDDNLAVAFSENGFNTLGFNSRSYFWDKKTPKQIGKDLSALIQVYLKNFDCKNVVLCGYSFGADVVPFIYSNLNLKEKIRVKSLILLSPFASTDFVVYTADLLNLGGDNRKFKVAKEVEKIRLPISCYYGKEEEPKPLSGVNKRRFHLYELNGGHKYTEDAIPTIVKNLIKHYVRKK</sequence>
<dbReference type="InterPro" id="IPR010333">
    <property type="entry name" value="VirJ"/>
</dbReference>
<reference evidence="3 4" key="1">
    <citation type="submission" date="2020-12" db="EMBL/GenBank/DDBJ databases">
        <title>Bacterial novel species Pedobacter sp. SD-b isolated from soil.</title>
        <authorList>
            <person name="Jung H.-Y."/>
        </authorList>
    </citation>
    <scope>NUCLEOTIDE SEQUENCE [LARGE SCALE GENOMIC DNA]</scope>
    <source>
        <strain evidence="3 4">SD-b</strain>
    </source>
</reference>
<evidence type="ECO:0000259" key="2">
    <source>
        <dbReference type="Pfam" id="PF06057"/>
    </source>
</evidence>
<proteinExistence type="predicted"/>
<keyword evidence="1" id="KW-0472">Membrane</keyword>
<dbReference type="Gene3D" id="3.40.50.1820">
    <property type="entry name" value="alpha/beta hydrolase"/>
    <property type="match status" value="1"/>
</dbReference>
<accession>A0ABS1BKC7</accession>
<protein>
    <recommendedName>
        <fullName evidence="2">Bacterial virulence domain-containing protein</fullName>
    </recommendedName>
</protein>
<evidence type="ECO:0000313" key="4">
    <source>
        <dbReference type="Proteomes" id="UP000660024"/>
    </source>
</evidence>
<keyword evidence="1" id="KW-1133">Transmembrane helix</keyword>
<dbReference type="SUPFAM" id="SSF53474">
    <property type="entry name" value="alpha/beta-Hydrolases"/>
    <property type="match status" value="1"/>
</dbReference>
<evidence type="ECO:0000313" key="3">
    <source>
        <dbReference type="EMBL" id="MBK0382781.1"/>
    </source>
</evidence>
<gene>
    <name evidence="3" type="ORF">I5M32_07395</name>
</gene>
<dbReference type="InterPro" id="IPR029058">
    <property type="entry name" value="AB_hydrolase_fold"/>
</dbReference>
<evidence type="ECO:0000256" key="1">
    <source>
        <dbReference type="SAM" id="Phobius"/>
    </source>
</evidence>
<name>A0ABS1BKC7_9SPHI</name>
<dbReference type="RefSeq" id="WP_200585558.1">
    <property type="nucleotide sequence ID" value="NZ_JAEHFY010000008.1"/>
</dbReference>
<dbReference type="Pfam" id="PF06057">
    <property type="entry name" value="VirJ"/>
    <property type="match status" value="1"/>
</dbReference>
<feature type="domain" description="Bacterial virulence" evidence="2">
    <location>
        <begin position="66"/>
        <end position="251"/>
    </location>
</feature>